<evidence type="ECO:0000313" key="3">
    <source>
        <dbReference type="Ensembl" id="ENSLLEP00000000022.1"/>
    </source>
</evidence>
<keyword evidence="1" id="KW-1015">Disulfide bond</keyword>
<sequence>MLCVRRDWIAAASFFIQCFCVLASCHGIKLQRGNFHSPEKRQGLFSSSLPAAYDIAEPEKVDESGTFLSYNLYHNVRGNRKKRDLVPQTAYYQVLYKEEVLFFNLTVHDRFLSDNYILEKRAGNHSGPKIIPRSGNNCHFIGTVQQPNLRSGFAAISACDGLEGYIEMGMIQNYRISDITKKYDVRNY</sequence>
<evidence type="ECO:0000259" key="2">
    <source>
        <dbReference type="Pfam" id="PF01562"/>
    </source>
</evidence>
<dbReference type="InterPro" id="IPR002870">
    <property type="entry name" value="Peptidase_M12B_N"/>
</dbReference>
<feature type="domain" description="Peptidase M12B propeptide" evidence="2">
    <location>
        <begin position="55"/>
        <end position="145"/>
    </location>
</feature>
<evidence type="ECO:0000313" key="4">
    <source>
        <dbReference type="Proteomes" id="UP000694569"/>
    </source>
</evidence>
<dbReference type="Proteomes" id="UP000694569">
    <property type="component" value="Unplaced"/>
</dbReference>
<reference evidence="3" key="1">
    <citation type="submission" date="2025-08" db="UniProtKB">
        <authorList>
            <consortium name="Ensembl"/>
        </authorList>
    </citation>
    <scope>IDENTIFICATION</scope>
</reference>
<keyword evidence="4" id="KW-1185">Reference proteome</keyword>
<dbReference type="AlphaFoldDB" id="A0A8C5LP87"/>
<organism evidence="3 4">
    <name type="scientific">Leptobrachium leishanense</name>
    <name type="common">Leishan spiny toad</name>
    <dbReference type="NCBI Taxonomy" id="445787"/>
    <lineage>
        <taxon>Eukaryota</taxon>
        <taxon>Metazoa</taxon>
        <taxon>Chordata</taxon>
        <taxon>Craniata</taxon>
        <taxon>Vertebrata</taxon>
        <taxon>Euteleostomi</taxon>
        <taxon>Amphibia</taxon>
        <taxon>Batrachia</taxon>
        <taxon>Anura</taxon>
        <taxon>Pelobatoidea</taxon>
        <taxon>Megophryidae</taxon>
        <taxon>Leptobrachium</taxon>
    </lineage>
</organism>
<accession>A0A8C5LP87</accession>
<name>A0A8C5LP87_9ANUR</name>
<evidence type="ECO:0000256" key="1">
    <source>
        <dbReference type="ARBA" id="ARBA00023157"/>
    </source>
</evidence>
<dbReference type="PROSITE" id="PS51257">
    <property type="entry name" value="PROKAR_LIPOPROTEIN"/>
    <property type="match status" value="1"/>
</dbReference>
<protein>
    <recommendedName>
        <fullName evidence="2">Peptidase M12B propeptide domain-containing protein</fullName>
    </recommendedName>
</protein>
<proteinExistence type="predicted"/>
<dbReference type="GeneTree" id="ENSGT00940000155855"/>
<reference evidence="3" key="2">
    <citation type="submission" date="2025-09" db="UniProtKB">
        <authorList>
            <consortium name="Ensembl"/>
        </authorList>
    </citation>
    <scope>IDENTIFICATION</scope>
</reference>
<dbReference type="Ensembl" id="ENSLLET00000000025.1">
    <property type="protein sequence ID" value="ENSLLEP00000000022.1"/>
    <property type="gene ID" value="ENSLLEG00000000022.1"/>
</dbReference>
<dbReference type="OrthoDB" id="9908504at2759"/>
<dbReference type="Pfam" id="PF01562">
    <property type="entry name" value="Pep_M12B_propep"/>
    <property type="match status" value="1"/>
</dbReference>